<feature type="domain" description="Ketopantoate reductase C-terminal" evidence="3">
    <location>
        <begin position="217"/>
        <end position="337"/>
    </location>
</feature>
<dbReference type="InterPro" id="IPR013328">
    <property type="entry name" value="6PGD_dom2"/>
</dbReference>
<dbReference type="GO" id="GO:0005737">
    <property type="term" value="C:cytoplasm"/>
    <property type="evidence" value="ECO:0007669"/>
    <property type="project" value="TreeGrafter"/>
</dbReference>
<organism evidence="4 5">
    <name type="scientific">Saccharomycodes ludwigii</name>
    <dbReference type="NCBI Taxonomy" id="36035"/>
    <lineage>
        <taxon>Eukaryota</taxon>
        <taxon>Fungi</taxon>
        <taxon>Dikarya</taxon>
        <taxon>Ascomycota</taxon>
        <taxon>Saccharomycotina</taxon>
        <taxon>Saccharomycetes</taxon>
        <taxon>Saccharomycodales</taxon>
        <taxon>Saccharomycodaceae</taxon>
        <taxon>Saccharomycodes</taxon>
    </lineage>
</organism>
<keyword evidence="1" id="KW-1133">Transmembrane helix</keyword>
<dbReference type="SUPFAM" id="SSF48179">
    <property type="entry name" value="6-phosphogluconate dehydrogenase C-terminal domain-like"/>
    <property type="match status" value="1"/>
</dbReference>
<dbReference type="FunFam" id="1.10.1040.10:FF:000017">
    <property type="entry name" value="2-dehydropantoate 2-reductase"/>
    <property type="match status" value="1"/>
</dbReference>
<accession>A0A376B4X8</accession>
<dbReference type="VEuPathDB" id="FungiDB:SCODWIG_01507"/>
<evidence type="ECO:0000259" key="3">
    <source>
        <dbReference type="Pfam" id="PF08546"/>
    </source>
</evidence>
<gene>
    <name evidence="4" type="ORF">SCODWIG_01507</name>
</gene>
<dbReference type="EMBL" id="UFAJ01000196">
    <property type="protein sequence ID" value="SSD59746.1"/>
    <property type="molecule type" value="Genomic_DNA"/>
</dbReference>
<dbReference type="InterPro" id="IPR013752">
    <property type="entry name" value="KPA_reductase"/>
</dbReference>
<feature type="domain" description="Ketopantoate reductase N-terminal" evidence="2">
    <location>
        <begin position="9"/>
        <end position="185"/>
    </location>
</feature>
<dbReference type="Proteomes" id="UP000262825">
    <property type="component" value="Unassembled WGS sequence"/>
</dbReference>
<evidence type="ECO:0000256" key="1">
    <source>
        <dbReference type="SAM" id="Phobius"/>
    </source>
</evidence>
<proteinExistence type="predicted"/>
<keyword evidence="1" id="KW-0812">Transmembrane</keyword>
<dbReference type="Gene3D" id="1.10.1040.10">
    <property type="entry name" value="N-(1-d-carboxylethyl)-l-norvaline Dehydrogenase, domain 2"/>
    <property type="match status" value="1"/>
</dbReference>
<keyword evidence="5" id="KW-1185">Reference proteome</keyword>
<dbReference type="Pfam" id="PF08546">
    <property type="entry name" value="ApbA_C"/>
    <property type="match status" value="1"/>
</dbReference>
<protein>
    <submittedName>
        <fullName evidence="4">Related to ketopantoate reductase</fullName>
    </submittedName>
</protein>
<feature type="transmembrane region" description="Helical" evidence="1">
    <location>
        <begin position="7"/>
        <end position="28"/>
    </location>
</feature>
<dbReference type="InterPro" id="IPR051402">
    <property type="entry name" value="KPR-Related"/>
</dbReference>
<dbReference type="Gene3D" id="3.40.50.720">
    <property type="entry name" value="NAD(P)-binding Rossmann-like Domain"/>
    <property type="match status" value="1"/>
</dbReference>
<dbReference type="PANTHER" id="PTHR21708:SF30">
    <property type="entry name" value="2-DEHYDROPANTOATE 2-REDUCTASE-RELATED"/>
    <property type="match status" value="1"/>
</dbReference>
<dbReference type="OrthoDB" id="3609at2759"/>
<name>A0A376B4X8_9ASCO</name>
<evidence type="ECO:0000313" key="5">
    <source>
        <dbReference type="Proteomes" id="UP000262825"/>
    </source>
</evidence>
<dbReference type="InterPro" id="IPR008927">
    <property type="entry name" value="6-PGluconate_DH-like_C_sf"/>
</dbReference>
<dbReference type="Pfam" id="PF02558">
    <property type="entry name" value="ApbA"/>
    <property type="match status" value="1"/>
</dbReference>
<reference evidence="5" key="1">
    <citation type="submission" date="2018-06" db="EMBL/GenBank/DDBJ databases">
        <authorList>
            <person name="Guldener U."/>
        </authorList>
    </citation>
    <scope>NUCLEOTIDE SEQUENCE [LARGE SCALE GENOMIC DNA]</scope>
    <source>
        <strain evidence="5">UTAD17</strain>
    </source>
</reference>
<evidence type="ECO:0000259" key="2">
    <source>
        <dbReference type="Pfam" id="PF02558"/>
    </source>
</evidence>
<sequence length="362" mass="40237">MFDKLPHCLVIGAGGVGVITAYSLFIAGKCIVSIIARSDYDIVKTKGYNINSCDYGNLEGWKPHHCYKSVEAAAMSGEFFDYIIVTTKNIPDGPTPVSRIIEPVIESNLKLCRTSASYRNKVCNIVLIQNGIYIENEIIELLETMNTSSAKVSLISGVQLIASTKVGSANIIHKNTDHLTLGAFDPNDKTAVAYSKKFIEMYKNEGKNYVELDTDAKYTRWKKLLYNATINTTTALTSLDFSRCVQFGPETTEFGIVKPAMQEVIAIAKSEGVIIDEKLIDFFYDITLNLVYKPSMCVDVQKGQLMELEVILGNPIRVAAKNEVKVPHLNIIYNLLLIIQGKIKESRGLLVFDEKTARVVKK</sequence>
<dbReference type="PANTHER" id="PTHR21708">
    <property type="entry name" value="PROBABLE 2-DEHYDROPANTOATE 2-REDUCTASE"/>
    <property type="match status" value="1"/>
</dbReference>
<evidence type="ECO:0000313" key="4">
    <source>
        <dbReference type="EMBL" id="SSD59746.1"/>
    </source>
</evidence>
<dbReference type="AlphaFoldDB" id="A0A376B4X8"/>
<keyword evidence="1" id="KW-0472">Membrane</keyword>
<dbReference type="InterPro" id="IPR013332">
    <property type="entry name" value="KPR_N"/>
</dbReference>